<dbReference type="NCBIfam" id="TIGR00129">
    <property type="entry name" value="fdhD_narQ"/>
    <property type="match status" value="1"/>
</dbReference>
<evidence type="ECO:0000256" key="1">
    <source>
        <dbReference type="ARBA" id="ARBA00022490"/>
    </source>
</evidence>
<dbReference type="Proteomes" id="UP000815846">
    <property type="component" value="Unassembled WGS sequence"/>
</dbReference>
<dbReference type="PANTHER" id="PTHR30592">
    <property type="entry name" value="FORMATE DEHYDROGENASE"/>
    <property type="match status" value="1"/>
</dbReference>
<protein>
    <submittedName>
        <fullName evidence="3">Formate dehydrogenase accessory sulfurtransferase FdhD</fullName>
    </submittedName>
</protein>
<name>A0ABY3N138_9GAMM</name>
<dbReference type="PIRSF" id="PIRSF015626">
    <property type="entry name" value="FdhD"/>
    <property type="match status" value="1"/>
</dbReference>
<keyword evidence="2" id="KW-0501">Molybdenum cofactor biosynthesis</keyword>
<comment type="caution">
    <text evidence="3">The sequence shown here is derived from an EMBL/GenBank/DDBJ whole genome shotgun (WGS) entry which is preliminary data.</text>
</comment>
<dbReference type="RefSeq" id="WP_148747640.1">
    <property type="nucleotide sequence ID" value="NZ_PJAI02000001.1"/>
</dbReference>
<keyword evidence="1" id="KW-0963">Cytoplasm</keyword>
<proteinExistence type="predicted"/>
<evidence type="ECO:0000313" key="3">
    <source>
        <dbReference type="EMBL" id="TYK67202.1"/>
    </source>
</evidence>
<dbReference type="EMBL" id="PJAI02000001">
    <property type="protein sequence ID" value="TYK67202.1"/>
    <property type="molecule type" value="Genomic_DNA"/>
</dbReference>
<accession>A0ABY3N138</accession>
<sequence>MLDNSNVSENYLADEAAIAIEINGVSYAVMMATPEDITDFAIGFLFSESIINHFYDIHDIQDHASQYGLTIQITIANRCNQLLKHRVRQLKGVSGCGMCGTQALNQAFPEQSILPQSSPPQENVLTHLREKLNKWQERAKHSGAMHAAFWLDKDANIQLCREDIGRHNALDKLIGALIQEKVSPQSGILLITSRCSSELIQKTLRFGATTLMSLASPSQLAVNLASTHNLNLIHLPRHKLPIYYMP</sequence>
<gene>
    <name evidence="3" type="primary">fdhD</name>
    <name evidence="3" type="ORF">CWS31_001320</name>
</gene>
<organism evidence="3 4">
    <name type="scientific">Colwellia echini</name>
    <dbReference type="NCBI Taxonomy" id="1982103"/>
    <lineage>
        <taxon>Bacteria</taxon>
        <taxon>Pseudomonadati</taxon>
        <taxon>Pseudomonadota</taxon>
        <taxon>Gammaproteobacteria</taxon>
        <taxon>Alteromonadales</taxon>
        <taxon>Colwelliaceae</taxon>
        <taxon>Colwellia</taxon>
    </lineage>
</organism>
<dbReference type="InterPro" id="IPR003786">
    <property type="entry name" value="FdhD"/>
</dbReference>
<reference evidence="3 4" key="1">
    <citation type="submission" date="2019-08" db="EMBL/GenBank/DDBJ databases">
        <title>Microbe sample from Colwellia echini.</title>
        <authorList>
            <person name="Christiansen L."/>
            <person name="Pathiraja D."/>
            <person name="Schultz-Johansen M."/>
            <person name="Choi I.-G."/>
            <person name="Stougaard P."/>
        </authorList>
    </citation>
    <scope>NUCLEOTIDE SEQUENCE [LARGE SCALE GENOMIC DNA]</scope>
    <source>
        <strain evidence="3 4">A3</strain>
    </source>
</reference>
<keyword evidence="4" id="KW-1185">Reference proteome</keyword>
<dbReference type="InterPro" id="IPR016193">
    <property type="entry name" value="Cytidine_deaminase-like"/>
</dbReference>
<evidence type="ECO:0000256" key="2">
    <source>
        <dbReference type="ARBA" id="ARBA00023150"/>
    </source>
</evidence>
<dbReference type="Gene3D" id="3.10.20.10">
    <property type="match status" value="1"/>
</dbReference>
<dbReference type="Gene3D" id="3.40.140.10">
    <property type="entry name" value="Cytidine Deaminase, domain 2"/>
    <property type="match status" value="1"/>
</dbReference>
<dbReference type="SUPFAM" id="SSF53927">
    <property type="entry name" value="Cytidine deaminase-like"/>
    <property type="match status" value="1"/>
</dbReference>
<dbReference type="PANTHER" id="PTHR30592:SF1">
    <property type="entry name" value="SULFUR CARRIER PROTEIN FDHD"/>
    <property type="match status" value="1"/>
</dbReference>
<dbReference type="Pfam" id="PF02634">
    <property type="entry name" value="FdhD-NarQ"/>
    <property type="match status" value="1"/>
</dbReference>
<evidence type="ECO:0000313" key="4">
    <source>
        <dbReference type="Proteomes" id="UP000815846"/>
    </source>
</evidence>